<dbReference type="GO" id="GO:0005737">
    <property type="term" value="C:cytoplasm"/>
    <property type="evidence" value="ECO:0007669"/>
    <property type="project" value="UniProtKB-SubCell"/>
</dbReference>
<feature type="region of interest" description="Disordered" evidence="15">
    <location>
        <begin position="231"/>
        <end position="254"/>
    </location>
</feature>
<evidence type="ECO:0000256" key="1">
    <source>
        <dbReference type="ARBA" id="ARBA00004496"/>
    </source>
</evidence>
<evidence type="ECO:0000256" key="2">
    <source>
        <dbReference type="ARBA" id="ARBA00009903"/>
    </source>
</evidence>
<sequence length="470" mass="53458">MSSPQQPQGLSPPNKPVAEAISTVSQQKASASKAFLENHYRDMLRESRDLGARRAGPREKVLKAEDFELIKCIGRGAFGEVFICQKKDETTGAVYAMKRMRKSDMLKKKQVYHVRSERDVLAEAAAKNPWIVQLMYSFQDDAHLYMVMEYMQGGDLISWLVEKETFHIDATRFYIAELCAAVASVHAMSFVHRDIKPDNILLDANGHVKLSDFGLCKRFARRDDDILEIVEEDEEKTDSPAQPLAAAASDQRAREPFDDASNVTIHAAASSQTTTLSSTTGTLIGTKNAEDPHNRLMFDSIVGSPGYIAPEILLRQRYGINCDWWSVGVIMYEMLYGCPPFYSEDSRETCKKIVNWAHYLIFPPNRGVPDAAISFMKRLLCDAKDRMTFEDIKTHPFFEGVDWTRLRTYRAAFTPQLKDPIDTKYFPVIDSNSLNDRQRTMDTNHQNYINQLDPRGVIFADFAFNSQKKK</sequence>
<feature type="domain" description="AGC-kinase C-terminal" evidence="17">
    <location>
        <begin position="399"/>
        <end position="470"/>
    </location>
</feature>
<dbReference type="GO" id="GO:0071944">
    <property type="term" value="C:cell periphery"/>
    <property type="evidence" value="ECO:0007669"/>
    <property type="project" value="UniProtKB-ARBA"/>
</dbReference>
<dbReference type="PROSITE" id="PS00108">
    <property type="entry name" value="PROTEIN_KINASE_ST"/>
    <property type="match status" value="1"/>
</dbReference>
<dbReference type="GO" id="GO:0004674">
    <property type="term" value="F:protein serine/threonine kinase activity"/>
    <property type="evidence" value="ECO:0007669"/>
    <property type="project" value="UniProtKB-KW"/>
</dbReference>
<evidence type="ECO:0000259" key="16">
    <source>
        <dbReference type="PROSITE" id="PS50011"/>
    </source>
</evidence>
<dbReference type="AlphaFoldDB" id="A0A0S4JCK1"/>
<feature type="binding site" evidence="13">
    <location>
        <position position="98"/>
    </location>
    <ligand>
        <name>ATP</name>
        <dbReference type="ChEBI" id="CHEBI:30616"/>
    </ligand>
</feature>
<dbReference type="PROSITE" id="PS00107">
    <property type="entry name" value="PROTEIN_KINASE_ATP"/>
    <property type="match status" value="1"/>
</dbReference>
<dbReference type="SMART" id="SM00220">
    <property type="entry name" value="S_TKc"/>
    <property type="match status" value="1"/>
</dbReference>
<keyword evidence="6" id="KW-0597">Phosphoprotein</keyword>
<evidence type="ECO:0000256" key="14">
    <source>
        <dbReference type="RuleBase" id="RU000304"/>
    </source>
</evidence>
<dbReference type="Gene3D" id="1.10.510.10">
    <property type="entry name" value="Transferase(Phosphotransferase) domain 1"/>
    <property type="match status" value="2"/>
</dbReference>
<evidence type="ECO:0000313" key="18">
    <source>
        <dbReference type="EMBL" id="CUG86901.1"/>
    </source>
</evidence>
<comment type="similarity">
    <text evidence="2">Belongs to the protein kinase superfamily. AGC Ser/Thr protein kinase family.</text>
</comment>
<comment type="catalytic activity">
    <reaction evidence="12">
        <text>L-seryl-[protein] + ATP = O-phospho-L-seryl-[protein] + ADP + H(+)</text>
        <dbReference type="Rhea" id="RHEA:17989"/>
        <dbReference type="Rhea" id="RHEA-COMP:9863"/>
        <dbReference type="Rhea" id="RHEA-COMP:11604"/>
        <dbReference type="ChEBI" id="CHEBI:15378"/>
        <dbReference type="ChEBI" id="CHEBI:29999"/>
        <dbReference type="ChEBI" id="CHEBI:30616"/>
        <dbReference type="ChEBI" id="CHEBI:83421"/>
        <dbReference type="ChEBI" id="CHEBI:456216"/>
        <dbReference type="EC" id="2.7.11.1"/>
    </reaction>
</comment>
<dbReference type="PROSITE" id="PS50011">
    <property type="entry name" value="PROTEIN_KINASE_DOM"/>
    <property type="match status" value="1"/>
</dbReference>
<name>A0A0S4JCK1_BODSA</name>
<dbReference type="InterPro" id="IPR011009">
    <property type="entry name" value="Kinase-like_dom_sf"/>
</dbReference>
<dbReference type="PANTHER" id="PTHR22988:SF76">
    <property type="entry name" value="CHROMOSOME UNDETERMINED SCAFFOLD_135, WHOLE GENOME SHOTGUN SEQUENCE"/>
    <property type="match status" value="1"/>
</dbReference>
<accession>A0A0S4JCK1</accession>
<evidence type="ECO:0000259" key="17">
    <source>
        <dbReference type="PROSITE" id="PS51285"/>
    </source>
</evidence>
<dbReference type="CDD" id="cd05573">
    <property type="entry name" value="STKc_ROCK_NDR_like"/>
    <property type="match status" value="1"/>
</dbReference>
<evidence type="ECO:0000256" key="3">
    <source>
        <dbReference type="ARBA" id="ARBA00012513"/>
    </source>
</evidence>
<dbReference type="InterPro" id="IPR000719">
    <property type="entry name" value="Prot_kinase_dom"/>
</dbReference>
<evidence type="ECO:0000256" key="5">
    <source>
        <dbReference type="ARBA" id="ARBA00022527"/>
    </source>
</evidence>
<dbReference type="Gene3D" id="3.30.200.20">
    <property type="entry name" value="Phosphorylase Kinase, domain 1"/>
    <property type="match status" value="2"/>
</dbReference>
<evidence type="ECO:0000313" key="19">
    <source>
        <dbReference type="Proteomes" id="UP000051952"/>
    </source>
</evidence>
<keyword evidence="10 13" id="KW-0067">ATP-binding</keyword>
<evidence type="ECO:0000256" key="6">
    <source>
        <dbReference type="ARBA" id="ARBA00022553"/>
    </source>
</evidence>
<dbReference type="FunFam" id="1.10.510.10:FF:000057">
    <property type="entry name" value="Non-specific serine/threonine protein kinase"/>
    <property type="match status" value="1"/>
</dbReference>
<comment type="catalytic activity">
    <reaction evidence="11">
        <text>L-threonyl-[protein] + ATP = O-phospho-L-threonyl-[protein] + ADP + H(+)</text>
        <dbReference type="Rhea" id="RHEA:46608"/>
        <dbReference type="Rhea" id="RHEA-COMP:11060"/>
        <dbReference type="Rhea" id="RHEA-COMP:11605"/>
        <dbReference type="ChEBI" id="CHEBI:15378"/>
        <dbReference type="ChEBI" id="CHEBI:30013"/>
        <dbReference type="ChEBI" id="CHEBI:30616"/>
        <dbReference type="ChEBI" id="CHEBI:61977"/>
        <dbReference type="ChEBI" id="CHEBI:456216"/>
        <dbReference type="EC" id="2.7.11.1"/>
    </reaction>
</comment>
<evidence type="ECO:0000256" key="7">
    <source>
        <dbReference type="ARBA" id="ARBA00022679"/>
    </source>
</evidence>
<evidence type="ECO:0000256" key="13">
    <source>
        <dbReference type="PROSITE-ProRule" id="PRU10141"/>
    </source>
</evidence>
<keyword evidence="5 14" id="KW-0723">Serine/threonine-protein kinase</keyword>
<evidence type="ECO:0000256" key="8">
    <source>
        <dbReference type="ARBA" id="ARBA00022741"/>
    </source>
</evidence>
<dbReference type="OMA" id="MLVHHAL"/>
<comment type="subcellular location">
    <subcellularLocation>
        <location evidence="1">Cytoplasm</location>
    </subcellularLocation>
</comment>
<evidence type="ECO:0000256" key="9">
    <source>
        <dbReference type="ARBA" id="ARBA00022777"/>
    </source>
</evidence>
<protein>
    <recommendedName>
        <fullName evidence="3">non-specific serine/threonine protein kinase</fullName>
        <ecNumber evidence="3">2.7.11.1</ecNumber>
    </recommendedName>
</protein>
<dbReference type="VEuPathDB" id="TriTrypDB:BSAL_07280"/>
<dbReference type="OrthoDB" id="3638488at2759"/>
<feature type="compositionally biased region" description="Low complexity" evidence="15">
    <location>
        <begin position="1"/>
        <end position="12"/>
    </location>
</feature>
<keyword evidence="19" id="KW-1185">Reference proteome</keyword>
<dbReference type="InterPro" id="IPR008271">
    <property type="entry name" value="Ser/Thr_kinase_AS"/>
</dbReference>
<dbReference type="Pfam" id="PF00069">
    <property type="entry name" value="Pkinase"/>
    <property type="match status" value="2"/>
</dbReference>
<dbReference type="Proteomes" id="UP000051952">
    <property type="component" value="Unassembled WGS sequence"/>
</dbReference>
<dbReference type="InterPro" id="IPR000961">
    <property type="entry name" value="AGC-kinase_C"/>
</dbReference>
<evidence type="ECO:0000256" key="11">
    <source>
        <dbReference type="ARBA" id="ARBA00047899"/>
    </source>
</evidence>
<dbReference type="EMBL" id="CYKH01001402">
    <property type="protein sequence ID" value="CUG86901.1"/>
    <property type="molecule type" value="Genomic_DNA"/>
</dbReference>
<keyword evidence="9 18" id="KW-0418">Kinase</keyword>
<reference evidence="19" key="1">
    <citation type="submission" date="2015-09" db="EMBL/GenBank/DDBJ databases">
        <authorList>
            <consortium name="Pathogen Informatics"/>
        </authorList>
    </citation>
    <scope>NUCLEOTIDE SEQUENCE [LARGE SCALE GENOMIC DNA]</scope>
    <source>
        <strain evidence="19">Lake Konstanz</strain>
    </source>
</reference>
<dbReference type="PANTHER" id="PTHR22988">
    <property type="entry name" value="MYOTONIC DYSTROPHY S/T KINASE-RELATED"/>
    <property type="match status" value="1"/>
</dbReference>
<dbReference type="FunFam" id="3.30.200.20:FF:000192">
    <property type="entry name" value="Serine/threonine-protein kinase cot-1"/>
    <property type="match status" value="1"/>
</dbReference>
<feature type="domain" description="Protein kinase" evidence="16">
    <location>
        <begin position="67"/>
        <end position="398"/>
    </location>
</feature>
<dbReference type="SUPFAM" id="SSF56112">
    <property type="entry name" value="Protein kinase-like (PK-like)"/>
    <property type="match status" value="1"/>
</dbReference>
<keyword evidence="4" id="KW-0963">Cytoplasm</keyword>
<organism evidence="18 19">
    <name type="scientific">Bodo saltans</name>
    <name type="common">Flagellated protozoan</name>
    <dbReference type="NCBI Taxonomy" id="75058"/>
    <lineage>
        <taxon>Eukaryota</taxon>
        <taxon>Discoba</taxon>
        <taxon>Euglenozoa</taxon>
        <taxon>Kinetoplastea</taxon>
        <taxon>Metakinetoplastina</taxon>
        <taxon>Eubodonida</taxon>
        <taxon>Bodonidae</taxon>
        <taxon>Bodo</taxon>
    </lineage>
</organism>
<proteinExistence type="inferred from homology"/>
<keyword evidence="8 13" id="KW-0547">Nucleotide-binding</keyword>
<evidence type="ECO:0000256" key="4">
    <source>
        <dbReference type="ARBA" id="ARBA00022490"/>
    </source>
</evidence>
<dbReference type="InterPro" id="IPR050839">
    <property type="entry name" value="Rho-assoc_Ser/Thr_Kinase"/>
</dbReference>
<dbReference type="FunFam" id="1.10.510.10:FF:000086">
    <property type="entry name" value="Non-specific serine/threonine protein kinase"/>
    <property type="match status" value="1"/>
</dbReference>
<dbReference type="PROSITE" id="PS51285">
    <property type="entry name" value="AGC_KINASE_CTER"/>
    <property type="match status" value="1"/>
</dbReference>
<evidence type="ECO:0000256" key="15">
    <source>
        <dbReference type="SAM" id="MobiDB-lite"/>
    </source>
</evidence>
<keyword evidence="7" id="KW-0808">Transferase</keyword>
<evidence type="ECO:0000256" key="12">
    <source>
        <dbReference type="ARBA" id="ARBA00048679"/>
    </source>
</evidence>
<evidence type="ECO:0000256" key="10">
    <source>
        <dbReference type="ARBA" id="ARBA00022840"/>
    </source>
</evidence>
<dbReference type="EC" id="2.7.11.1" evidence="3"/>
<gene>
    <name evidence="18" type="ORF">BSAL_07280</name>
</gene>
<dbReference type="InterPro" id="IPR017441">
    <property type="entry name" value="Protein_kinase_ATP_BS"/>
</dbReference>
<dbReference type="GO" id="GO:0005524">
    <property type="term" value="F:ATP binding"/>
    <property type="evidence" value="ECO:0007669"/>
    <property type="project" value="UniProtKB-UniRule"/>
</dbReference>
<feature type="region of interest" description="Disordered" evidence="15">
    <location>
        <begin position="1"/>
        <end position="25"/>
    </location>
</feature>